<feature type="domain" description="Calcineurin-like phosphoesterase" evidence="2">
    <location>
        <begin position="1"/>
        <end position="117"/>
    </location>
</feature>
<organism evidence="3 4">
    <name type="scientific">Candidatus Woesebacteria bacterium GW2011_GWB1_41_10</name>
    <dbReference type="NCBI Taxonomy" id="1618577"/>
    <lineage>
        <taxon>Bacteria</taxon>
        <taxon>Candidatus Woeseibacteriota</taxon>
    </lineage>
</organism>
<dbReference type="Pfam" id="PF12850">
    <property type="entry name" value="Metallophos_2"/>
    <property type="match status" value="1"/>
</dbReference>
<dbReference type="Gene3D" id="3.60.21.10">
    <property type="match status" value="1"/>
</dbReference>
<dbReference type="InterPro" id="IPR029052">
    <property type="entry name" value="Metallo-depent_PP-like"/>
</dbReference>
<reference evidence="3 4" key="1">
    <citation type="journal article" date="2015" name="Nature">
        <title>rRNA introns, odd ribosomes, and small enigmatic genomes across a large radiation of phyla.</title>
        <authorList>
            <person name="Brown C.T."/>
            <person name="Hug L.A."/>
            <person name="Thomas B.C."/>
            <person name="Sharon I."/>
            <person name="Castelle C.J."/>
            <person name="Singh A."/>
            <person name="Wilkins M.J."/>
            <person name="Williams K.H."/>
            <person name="Banfield J.F."/>
        </authorList>
    </citation>
    <scope>NUCLEOTIDE SEQUENCE [LARGE SCALE GENOMIC DNA]</scope>
</reference>
<accession>A0A0G0UBX7</accession>
<evidence type="ECO:0000313" key="3">
    <source>
        <dbReference type="EMBL" id="KKR86463.1"/>
    </source>
</evidence>
<evidence type="ECO:0000256" key="1">
    <source>
        <dbReference type="ARBA" id="ARBA00008950"/>
    </source>
</evidence>
<comment type="similarity">
    <text evidence="1">Belongs to the metallophosphoesterase superfamily. YfcE family.</text>
</comment>
<protein>
    <submittedName>
        <fullName evidence="3">Phosphodiesterase, MJ0936 family</fullName>
    </submittedName>
</protein>
<dbReference type="AlphaFoldDB" id="A0A0G0UBX7"/>
<comment type="caution">
    <text evidence="3">The sequence shown here is derived from an EMBL/GenBank/DDBJ whole genome shotgun (WGS) entry which is preliminary data.</text>
</comment>
<evidence type="ECO:0000259" key="2">
    <source>
        <dbReference type="Pfam" id="PF12850"/>
    </source>
</evidence>
<dbReference type="Proteomes" id="UP000033858">
    <property type="component" value="Unassembled WGS sequence"/>
</dbReference>
<dbReference type="EMBL" id="LCAE01000015">
    <property type="protein sequence ID" value="KKR86463.1"/>
    <property type="molecule type" value="Genomic_DNA"/>
</dbReference>
<dbReference type="InterPro" id="IPR053193">
    <property type="entry name" value="MetalloPDE_YfcE-like"/>
</dbReference>
<name>A0A0G0UBX7_9BACT</name>
<proteinExistence type="inferred from homology"/>
<dbReference type="InterPro" id="IPR024654">
    <property type="entry name" value="Calcineurin-like_PHP_lpxH"/>
</dbReference>
<dbReference type="SUPFAM" id="SSF56300">
    <property type="entry name" value="Metallo-dependent phosphatases"/>
    <property type="match status" value="1"/>
</dbReference>
<dbReference type="PANTHER" id="PTHR43165">
    <property type="entry name" value="METALLOPHOSPHOESTERASE"/>
    <property type="match status" value="1"/>
</dbReference>
<dbReference type="PANTHER" id="PTHR43165:SF1">
    <property type="entry name" value="PHOSPHODIESTERASE MJ0936"/>
    <property type="match status" value="1"/>
</dbReference>
<evidence type="ECO:0000313" key="4">
    <source>
        <dbReference type="Proteomes" id="UP000033858"/>
    </source>
</evidence>
<gene>
    <name evidence="3" type="ORF">UU32_C0015G0014</name>
</gene>
<sequence>MKIIVIADSHGNIANLKHVMEFGKKIKVGAIIHCGDWDNVKAVETVLLSGIPLYTVLGNADIDPKIAKKLEVKSKKFTQNYLEFELDNKRIGVVHNVDFLPKVDILFCGHSHKQYKKDNIVNFFAKSGYFVLRAFA</sequence>